<comment type="caution">
    <text evidence="8">The sequence shown here is derived from an EMBL/GenBank/DDBJ whole genome shotgun (WGS) entry which is preliminary data.</text>
</comment>
<evidence type="ECO:0000256" key="2">
    <source>
        <dbReference type="ARBA" id="ARBA00022475"/>
    </source>
</evidence>
<dbReference type="Pfam" id="PF12696">
    <property type="entry name" value="TraG-D_C"/>
    <property type="match status" value="1"/>
</dbReference>
<keyword evidence="2" id="KW-1003">Cell membrane</keyword>
<name>A0ABS6MCY8_9GAMM</name>
<evidence type="ECO:0000313" key="9">
    <source>
        <dbReference type="Proteomes" id="UP000755551"/>
    </source>
</evidence>
<evidence type="ECO:0000256" key="4">
    <source>
        <dbReference type="ARBA" id="ARBA00022989"/>
    </source>
</evidence>
<evidence type="ECO:0000259" key="7">
    <source>
        <dbReference type="Pfam" id="PF12696"/>
    </source>
</evidence>
<evidence type="ECO:0000256" key="1">
    <source>
        <dbReference type="ARBA" id="ARBA00004651"/>
    </source>
</evidence>
<feature type="domain" description="TraD/TraG TraM recognition site" evidence="7">
    <location>
        <begin position="500"/>
        <end position="628"/>
    </location>
</feature>
<keyword evidence="9" id="KW-1185">Reference proteome</keyword>
<organism evidence="8 9">
    <name type="scientific">Marinobacterium weihaiense</name>
    <dbReference type="NCBI Taxonomy" id="2851016"/>
    <lineage>
        <taxon>Bacteria</taxon>
        <taxon>Pseudomonadati</taxon>
        <taxon>Pseudomonadota</taxon>
        <taxon>Gammaproteobacteria</taxon>
        <taxon>Oceanospirillales</taxon>
        <taxon>Oceanospirillaceae</taxon>
        <taxon>Marinobacterium</taxon>
    </lineage>
</organism>
<evidence type="ECO:0000313" key="8">
    <source>
        <dbReference type="EMBL" id="MBV0934164.1"/>
    </source>
</evidence>
<evidence type="ECO:0000256" key="3">
    <source>
        <dbReference type="ARBA" id="ARBA00022692"/>
    </source>
</evidence>
<dbReference type="Proteomes" id="UP000755551">
    <property type="component" value="Unassembled WGS sequence"/>
</dbReference>
<reference evidence="8 9" key="1">
    <citation type="submission" date="2021-06" db="EMBL/GenBank/DDBJ databases">
        <title>Bacterium isolated from marine sediment.</title>
        <authorList>
            <person name="Zhu K.-L."/>
            <person name="Du Z.-J."/>
            <person name="Liang Q.-Y."/>
        </authorList>
    </citation>
    <scope>NUCLEOTIDE SEQUENCE [LARGE SCALE GENOMIC DNA]</scope>
    <source>
        <strain evidence="8 9">A346</strain>
    </source>
</reference>
<gene>
    <name evidence="8" type="primary">traD</name>
    <name evidence="8" type="ORF">KTN04_12525</name>
</gene>
<protein>
    <submittedName>
        <fullName evidence="8">Type IV conjugative transfer system coupling protein TraD</fullName>
    </submittedName>
</protein>
<evidence type="ECO:0000256" key="5">
    <source>
        <dbReference type="ARBA" id="ARBA00023136"/>
    </source>
</evidence>
<accession>A0ABS6MCY8</accession>
<keyword evidence="5 6" id="KW-0472">Membrane</keyword>
<sequence length="680" mass="76735">MSLIEAKLRPAVEVWSGLVALGASSIIFTMPSWFMMTESVAYLSAGLLFVLALIRFKQAFGVMLYRMRLRRLPYYGLSAEQVPKYQDSLFFGRGFRWGQRHTQRLKDTMNPAVRHYIEDRGLYVWARDFERKHGDHWLTKWTRWNSPLNPVRPLPPIGGNRVLHAVGIEDEKDVFIAGSDRPGNTLVLGTTRQGKSRLAEILLLQDIHRNDGPVILFDPKSDAALLTRMYTAAKQAGREDEFYCFHLGFPEMSARYNAIANFSRITEIATRVSNQLAGEGNSAAFKEFSWRFINVVARALVAIGDKPDYNNILHYVTDIEPLFRRFAEYWLPRNADLSWQADVNLFEEEAAIQYKKNPRIAKYQSPRTEALRRYVEGMEFNDGVMQGLLGALRYDKEFYSKLVASLIPLLEKVTTGKIGKLLAPDYADADDDRAIFDWTQIIRKKGVIYIGLDALQDLEIASVVGNSMFSDLVSTAGTIYKHGYEAGMVDAEEGKLPKIYLHADELNELIGPEFLPMVNKAAGSGVILTGYTQARADLEAAYGDKAKAQVIEGNFNNLIMLRVRDRYTAELMTDQLPEVETTTVMQVSGATDSSNVDSESDFTSSTQDRISVNAAPMLDPSALMSLPKGQAFMLVNGGELYKIRIPLPEDDHVSIPETLRQMTDQMQRTYSTGEQWWVNA</sequence>
<proteinExistence type="predicted"/>
<dbReference type="InterPro" id="IPR022503">
    <property type="entry name" value="Conj_coupling_TraG/TraD_PFGI-1"/>
</dbReference>
<dbReference type="InterPro" id="IPR051539">
    <property type="entry name" value="T4SS-coupling_protein"/>
</dbReference>
<dbReference type="PANTHER" id="PTHR37937:SF1">
    <property type="entry name" value="CONJUGATIVE TRANSFER: DNA TRANSPORT"/>
    <property type="match status" value="1"/>
</dbReference>
<comment type="subcellular location">
    <subcellularLocation>
        <location evidence="1">Cell membrane</location>
        <topology evidence="1">Multi-pass membrane protein</topology>
    </subcellularLocation>
</comment>
<dbReference type="NCBIfam" id="TIGR03754">
    <property type="entry name" value="conj_TOL_TraD"/>
    <property type="match status" value="1"/>
</dbReference>
<keyword evidence="3 6" id="KW-0812">Transmembrane</keyword>
<feature type="transmembrane region" description="Helical" evidence="6">
    <location>
        <begin position="40"/>
        <end position="65"/>
    </location>
</feature>
<keyword evidence="4 6" id="KW-1133">Transmembrane helix</keyword>
<dbReference type="NCBIfam" id="TIGR03743">
    <property type="entry name" value="SXT_TraD"/>
    <property type="match status" value="1"/>
</dbReference>
<dbReference type="RefSeq" id="WP_217335571.1">
    <property type="nucleotide sequence ID" value="NZ_JAHQZT010000017.1"/>
</dbReference>
<evidence type="ECO:0000256" key="6">
    <source>
        <dbReference type="SAM" id="Phobius"/>
    </source>
</evidence>
<dbReference type="PANTHER" id="PTHR37937">
    <property type="entry name" value="CONJUGATIVE TRANSFER: DNA TRANSPORT"/>
    <property type="match status" value="1"/>
</dbReference>
<feature type="transmembrane region" description="Helical" evidence="6">
    <location>
        <begin position="12"/>
        <end position="34"/>
    </location>
</feature>
<dbReference type="CDD" id="cd01127">
    <property type="entry name" value="TrwB_TraG_TraD_VirD4"/>
    <property type="match status" value="2"/>
</dbReference>
<dbReference type="InterPro" id="IPR022458">
    <property type="entry name" value="Conjugative_coupling_TraG/TraD"/>
</dbReference>
<dbReference type="InterPro" id="IPR032689">
    <property type="entry name" value="TraG-D_C"/>
</dbReference>
<dbReference type="EMBL" id="JAHQZT010000017">
    <property type="protein sequence ID" value="MBV0934164.1"/>
    <property type="molecule type" value="Genomic_DNA"/>
</dbReference>